<gene>
    <name evidence="1" type="ORF">LZD57_13635</name>
</gene>
<protein>
    <submittedName>
        <fullName evidence="1">Uncharacterized protein</fullName>
    </submittedName>
</protein>
<dbReference type="EMBL" id="JAJUWU010000014">
    <property type="protein sequence ID" value="MCE7029035.1"/>
    <property type="molecule type" value="Genomic_DNA"/>
</dbReference>
<reference evidence="1" key="1">
    <citation type="submission" date="2022-01" db="EMBL/GenBank/DDBJ databases">
        <title>Jiella avicenniae sp. nov., a novel endophytic bacterium isolated from bark of Avicennia marina.</title>
        <authorList>
            <person name="Tuo L."/>
        </authorList>
    </citation>
    <scope>NUCLEOTIDE SEQUENCE</scope>
    <source>
        <strain evidence="1">CBK1P-4</strain>
    </source>
</reference>
<proteinExistence type="predicted"/>
<keyword evidence="2" id="KW-1185">Reference proteome</keyword>
<evidence type="ECO:0000313" key="1">
    <source>
        <dbReference type="EMBL" id="MCE7029035.1"/>
    </source>
</evidence>
<dbReference type="Proteomes" id="UP001139035">
    <property type="component" value="Unassembled WGS sequence"/>
</dbReference>
<accession>A0A9X1T672</accession>
<sequence length="158" mass="17342">MKSSQSRSFRIWPRQKASRESNLSFVFDDKQMVRDFSPFNGFRAKIDRPNADFGKGSPRGSSRGRAPVLVGGGSIRTARMAIAGQHRQCTGFRACLVVLSSPAAWDGAKTGSVRFENLDPPHHFVAGAMDRADEITIIREVAATDCGLFRLFVRPGPS</sequence>
<dbReference type="AlphaFoldDB" id="A0A9X1T672"/>
<organism evidence="1 2">
    <name type="scientific">Jiella avicenniae</name>
    <dbReference type="NCBI Taxonomy" id="2907202"/>
    <lineage>
        <taxon>Bacteria</taxon>
        <taxon>Pseudomonadati</taxon>
        <taxon>Pseudomonadota</taxon>
        <taxon>Alphaproteobacteria</taxon>
        <taxon>Hyphomicrobiales</taxon>
        <taxon>Aurantimonadaceae</taxon>
        <taxon>Jiella</taxon>
    </lineage>
</organism>
<name>A0A9X1T672_9HYPH</name>
<comment type="caution">
    <text evidence="1">The sequence shown here is derived from an EMBL/GenBank/DDBJ whole genome shotgun (WGS) entry which is preliminary data.</text>
</comment>
<evidence type="ECO:0000313" key="2">
    <source>
        <dbReference type="Proteomes" id="UP001139035"/>
    </source>
</evidence>
<dbReference type="RefSeq" id="WP_233720037.1">
    <property type="nucleotide sequence ID" value="NZ_JAJUWU010000014.1"/>
</dbReference>